<dbReference type="HOGENOM" id="CLU_3178673_0_0_2"/>
<dbReference type="GO" id="GO:0015977">
    <property type="term" value="P:carbon fixation"/>
    <property type="evidence" value="ECO:0007669"/>
    <property type="project" value="InterPro"/>
</dbReference>
<dbReference type="PATRIC" id="fig|797303.5.peg.44"/>
<dbReference type="GO" id="GO:0016984">
    <property type="term" value="F:ribulose-bisphosphate carboxylase activity"/>
    <property type="evidence" value="ECO:0007669"/>
    <property type="project" value="InterPro"/>
</dbReference>
<protein>
    <submittedName>
        <fullName evidence="3">Ribulose bisphosphate carboxylase, type III</fullName>
    </submittedName>
</protein>
<reference evidence="3 5" key="3">
    <citation type="journal article" date="2014" name="PLoS Genet.">
        <title>Phylogenetically driven sequencing of extremely halophilic archaea reveals strategies for static and dynamic osmo-response.</title>
        <authorList>
            <person name="Becker E.A."/>
            <person name="Seitzer P.M."/>
            <person name="Tritt A."/>
            <person name="Larsen D."/>
            <person name="Krusor M."/>
            <person name="Yao A.I."/>
            <person name="Wu D."/>
            <person name="Madern D."/>
            <person name="Eisen J.A."/>
            <person name="Darling A.E."/>
            <person name="Facciotti M.T."/>
        </authorList>
    </citation>
    <scope>NUCLEOTIDE SEQUENCE [LARGE SCALE GENOMIC DNA]</scope>
    <source>
        <strain evidence="3 5">DSM 15624</strain>
    </source>
</reference>
<evidence type="ECO:0000259" key="1">
    <source>
        <dbReference type="Pfam" id="PF02788"/>
    </source>
</evidence>
<dbReference type="EMBL" id="AOIE01000003">
    <property type="protein sequence ID" value="ELY82001.1"/>
    <property type="molecule type" value="Genomic_DNA"/>
</dbReference>
<gene>
    <name evidence="2" type="ordered locus">Natpe_1546</name>
    <name evidence="3" type="ORF">C488_00212</name>
</gene>
<proteinExistence type="predicted"/>
<dbReference type="EMBL" id="CP003372">
    <property type="protein sequence ID" value="AGB31446.1"/>
    <property type="molecule type" value="Genomic_DNA"/>
</dbReference>
<name>L0JM56_NATP1</name>
<sequence>MLVGTTTEIEDDDFLDRAYEPSATDLVCRFRLEPAVGLSMVGYVPS</sequence>
<dbReference type="Proteomes" id="UP000011593">
    <property type="component" value="Unassembled WGS sequence"/>
</dbReference>
<dbReference type="RefSeq" id="WP_006179348.1">
    <property type="nucleotide sequence ID" value="NC_019962.1"/>
</dbReference>
<dbReference type="GeneID" id="14332287"/>
<evidence type="ECO:0000313" key="2">
    <source>
        <dbReference type="EMBL" id="AGB31446.1"/>
    </source>
</evidence>
<dbReference type="InterPro" id="IPR017443">
    <property type="entry name" value="RuBisCO_lsu_fd_N"/>
</dbReference>
<dbReference type="OrthoDB" id="52787at2157"/>
<reference evidence="2" key="2">
    <citation type="submission" date="2012-02" db="EMBL/GenBank/DDBJ databases">
        <title>Complete sequence of chromosome of Natrinema pellirubrum DSM 15624.</title>
        <authorList>
            <consortium name="US DOE Joint Genome Institute"/>
            <person name="Lucas S."/>
            <person name="Han J."/>
            <person name="Lapidus A."/>
            <person name="Cheng J.-F."/>
            <person name="Goodwin L."/>
            <person name="Pitluck S."/>
            <person name="Peters L."/>
            <person name="Teshima H."/>
            <person name="Detter J.C."/>
            <person name="Han C."/>
            <person name="Tapia R."/>
            <person name="Land M."/>
            <person name="Hauser L."/>
            <person name="Kyrpides N."/>
            <person name="Ivanova N."/>
            <person name="Pagani I."/>
            <person name="Sproer C."/>
            <person name="Anderson I."/>
            <person name="Woyke T."/>
        </authorList>
    </citation>
    <scope>NUCLEOTIDE SEQUENCE</scope>
    <source>
        <strain evidence="2">DSM 15624</strain>
    </source>
</reference>
<accession>L0JM56</accession>
<dbReference type="Proteomes" id="UP000010843">
    <property type="component" value="Chromosome"/>
</dbReference>
<keyword evidence="5" id="KW-1185">Reference proteome</keyword>
<dbReference type="AlphaFoldDB" id="L0JM56"/>
<reference evidence="4" key="1">
    <citation type="submission" date="2012-02" db="EMBL/GenBank/DDBJ databases">
        <title>Complete sequence of chromosome of Natrinema pellirubrum DSM 15624.</title>
        <authorList>
            <person name="Lucas S."/>
            <person name="Han J."/>
            <person name="Lapidus A."/>
            <person name="Cheng J.-F."/>
            <person name="Goodwin L."/>
            <person name="Pitluck S."/>
            <person name="Peters L."/>
            <person name="Teshima H."/>
            <person name="Detter J.C."/>
            <person name="Han C."/>
            <person name="Tapia R."/>
            <person name="Land M."/>
            <person name="Hauser L."/>
            <person name="Kyrpides N."/>
            <person name="Ivanova N."/>
            <person name="Pagani I."/>
            <person name="Sproer C."/>
            <person name="Anderson I."/>
            <person name="Woyke T."/>
        </authorList>
    </citation>
    <scope>NUCLEOTIDE SEQUENCE [LARGE SCALE GENOMIC DNA]</scope>
    <source>
        <strain evidence="4">DSM 15624 / JCM 10476 / NCIMB 786</strain>
    </source>
</reference>
<evidence type="ECO:0000313" key="5">
    <source>
        <dbReference type="Proteomes" id="UP000011593"/>
    </source>
</evidence>
<feature type="domain" description="Ribulose bisphosphate carboxylase large subunit ferrodoxin-like N-terminal" evidence="1">
    <location>
        <begin position="13"/>
        <end position="40"/>
    </location>
</feature>
<evidence type="ECO:0000313" key="4">
    <source>
        <dbReference type="Proteomes" id="UP000010843"/>
    </source>
</evidence>
<dbReference type="Pfam" id="PF02788">
    <property type="entry name" value="RuBisCO_large_N"/>
    <property type="match status" value="1"/>
</dbReference>
<evidence type="ECO:0000313" key="3">
    <source>
        <dbReference type="EMBL" id="ELY82001.1"/>
    </source>
</evidence>
<dbReference type="STRING" id="797303.Natpe_1546"/>
<organism evidence="2 4">
    <name type="scientific">Natrinema pellirubrum (strain DSM 15624 / CIP 106293 / JCM 10476 / NCIMB 786 / 157)</name>
    <dbReference type="NCBI Taxonomy" id="797303"/>
    <lineage>
        <taxon>Archaea</taxon>
        <taxon>Methanobacteriati</taxon>
        <taxon>Methanobacteriota</taxon>
        <taxon>Stenosarchaea group</taxon>
        <taxon>Halobacteria</taxon>
        <taxon>Halobacteriales</taxon>
        <taxon>Natrialbaceae</taxon>
        <taxon>Natrinema</taxon>
    </lineage>
</organism>
<dbReference type="KEGG" id="npe:Natpe_1546"/>